<evidence type="ECO:0000256" key="6">
    <source>
        <dbReference type="ARBA" id="ARBA00022868"/>
    </source>
</evidence>
<keyword evidence="11 12" id="KW-0407">Ion channel</keyword>
<name>A0AAV2BLA2_9ARAC</name>
<evidence type="ECO:0000256" key="11">
    <source>
        <dbReference type="ARBA" id="ARBA00023303"/>
    </source>
</evidence>
<evidence type="ECO:0000256" key="1">
    <source>
        <dbReference type="ARBA" id="ARBA00004610"/>
    </source>
</evidence>
<dbReference type="PRINTS" id="PR01262">
    <property type="entry name" value="INNEXIN"/>
</dbReference>
<dbReference type="Pfam" id="PF00876">
    <property type="entry name" value="Innexin"/>
    <property type="match status" value="1"/>
</dbReference>
<feature type="transmembrane region" description="Helical" evidence="12">
    <location>
        <begin position="181"/>
        <end position="203"/>
    </location>
</feature>
<keyword evidence="14" id="KW-1185">Reference proteome</keyword>
<comment type="subcellular location">
    <subcellularLocation>
        <location evidence="1">Cell junction</location>
        <location evidence="1">Gap junction</location>
    </subcellularLocation>
    <subcellularLocation>
        <location evidence="2 12">Cell membrane</location>
        <topology evidence="2 12">Multi-pass membrane protein</topology>
    </subcellularLocation>
</comment>
<protein>
    <recommendedName>
        <fullName evidence="12">Innexin</fullName>
    </recommendedName>
</protein>
<feature type="transmembrane region" description="Helical" evidence="12">
    <location>
        <begin position="112"/>
        <end position="131"/>
    </location>
</feature>
<sequence length="372" mass="44001">MFHVIKGITELTKLHSVRTDYDTFRLHYTFTVVILLTFSVVVTSTQIVGQPITCDYNREERLKKLMNTYCWIHSTFLNPEAFNKSVGDEVPHPGIDSSPVAPHFRFYTYYQWVYFMFFLQAILFYIPRWLWKTWEGRKMETLTSAFDNILVSEKDKRKKMECLAKYIVKTWKLHNWYATKYMLCEFLALANVVGQLFILHRFFDGEFLRFGADVVRYAISFQYSTASNATGHNRMDPKIMLFPHVTKCIFRKYGKGSNIETHDALCVMTINIINEKFYIFLWFWFVVLAVLSAMAFISNVLLISVPLLRSYALHIRTQSIDQRKIYALIRRGSFGDFFLLDLLSLNVDRYLFKELIMEVYQQTSSTEIMFKL</sequence>
<keyword evidence="7" id="KW-0965">Cell junction</keyword>
<keyword evidence="10 12" id="KW-0472">Membrane</keyword>
<keyword evidence="9 12" id="KW-0406">Ion transport</keyword>
<dbReference type="GO" id="GO:0005921">
    <property type="term" value="C:gap junction"/>
    <property type="evidence" value="ECO:0007669"/>
    <property type="project" value="UniProtKB-SubCell"/>
</dbReference>
<dbReference type="GO" id="GO:0005886">
    <property type="term" value="C:plasma membrane"/>
    <property type="evidence" value="ECO:0007669"/>
    <property type="project" value="UniProtKB-SubCell"/>
</dbReference>
<evidence type="ECO:0000256" key="3">
    <source>
        <dbReference type="ARBA" id="ARBA00022448"/>
    </source>
</evidence>
<dbReference type="PANTHER" id="PTHR11893">
    <property type="entry name" value="INNEXIN"/>
    <property type="match status" value="1"/>
</dbReference>
<keyword evidence="5 12" id="KW-0812">Transmembrane</keyword>
<keyword evidence="3 12" id="KW-0813">Transport</keyword>
<comment type="caution">
    <text evidence="13">The sequence shown here is derived from an EMBL/GenBank/DDBJ whole genome shotgun (WGS) entry which is preliminary data.</text>
</comment>
<reference evidence="13 14" key="1">
    <citation type="submission" date="2024-04" db="EMBL/GenBank/DDBJ databases">
        <authorList>
            <person name="Rising A."/>
            <person name="Reimegard J."/>
            <person name="Sonavane S."/>
            <person name="Akerstrom W."/>
            <person name="Nylinder S."/>
            <person name="Hedman E."/>
            <person name="Kallberg Y."/>
        </authorList>
    </citation>
    <scope>NUCLEOTIDE SEQUENCE [LARGE SCALE GENOMIC DNA]</scope>
</reference>
<proteinExistence type="inferred from homology"/>
<dbReference type="Proteomes" id="UP001497382">
    <property type="component" value="Unassembled WGS sequence"/>
</dbReference>
<evidence type="ECO:0000256" key="2">
    <source>
        <dbReference type="ARBA" id="ARBA00004651"/>
    </source>
</evidence>
<dbReference type="InterPro" id="IPR000990">
    <property type="entry name" value="Innexin"/>
</dbReference>
<dbReference type="EMBL" id="CAXIEN010000389">
    <property type="protein sequence ID" value="CAL1296118.1"/>
    <property type="molecule type" value="Genomic_DNA"/>
</dbReference>
<dbReference type="GO" id="GO:0034220">
    <property type="term" value="P:monoatomic ion transmembrane transport"/>
    <property type="evidence" value="ECO:0007669"/>
    <property type="project" value="UniProtKB-KW"/>
</dbReference>
<feature type="transmembrane region" description="Helical" evidence="12">
    <location>
        <begin position="281"/>
        <end position="308"/>
    </location>
</feature>
<dbReference type="PROSITE" id="PS51013">
    <property type="entry name" value="PANNEXIN"/>
    <property type="match status" value="1"/>
</dbReference>
<evidence type="ECO:0000256" key="10">
    <source>
        <dbReference type="ARBA" id="ARBA00023136"/>
    </source>
</evidence>
<comment type="function">
    <text evidence="12">Structural component of the gap junctions.</text>
</comment>
<evidence type="ECO:0000256" key="8">
    <source>
        <dbReference type="ARBA" id="ARBA00022989"/>
    </source>
</evidence>
<evidence type="ECO:0000256" key="9">
    <source>
        <dbReference type="ARBA" id="ARBA00023065"/>
    </source>
</evidence>
<accession>A0AAV2BLA2</accession>
<dbReference type="AlphaFoldDB" id="A0AAV2BLA2"/>
<dbReference type="PANTHER" id="PTHR11893:SF40">
    <property type="entry name" value="INNEXIN SHAKING-B"/>
    <property type="match status" value="1"/>
</dbReference>
<evidence type="ECO:0000256" key="7">
    <source>
        <dbReference type="ARBA" id="ARBA00022949"/>
    </source>
</evidence>
<organism evidence="13 14">
    <name type="scientific">Larinioides sclopetarius</name>
    <dbReference type="NCBI Taxonomy" id="280406"/>
    <lineage>
        <taxon>Eukaryota</taxon>
        <taxon>Metazoa</taxon>
        <taxon>Ecdysozoa</taxon>
        <taxon>Arthropoda</taxon>
        <taxon>Chelicerata</taxon>
        <taxon>Arachnida</taxon>
        <taxon>Araneae</taxon>
        <taxon>Araneomorphae</taxon>
        <taxon>Entelegynae</taxon>
        <taxon>Araneoidea</taxon>
        <taxon>Araneidae</taxon>
        <taxon>Larinioides</taxon>
    </lineage>
</organism>
<evidence type="ECO:0000256" key="5">
    <source>
        <dbReference type="ARBA" id="ARBA00022692"/>
    </source>
</evidence>
<evidence type="ECO:0000256" key="4">
    <source>
        <dbReference type="ARBA" id="ARBA00022475"/>
    </source>
</evidence>
<evidence type="ECO:0000313" key="13">
    <source>
        <dbReference type="EMBL" id="CAL1296118.1"/>
    </source>
</evidence>
<gene>
    <name evidence="12" type="primary">inx</name>
    <name evidence="13" type="ORF">LARSCL_LOCUS19634</name>
</gene>
<keyword evidence="8 12" id="KW-1133">Transmembrane helix</keyword>
<evidence type="ECO:0000256" key="12">
    <source>
        <dbReference type="RuleBase" id="RU010713"/>
    </source>
</evidence>
<feature type="transmembrane region" description="Helical" evidence="12">
    <location>
        <begin position="28"/>
        <end position="48"/>
    </location>
</feature>
<evidence type="ECO:0000313" key="14">
    <source>
        <dbReference type="Proteomes" id="UP001497382"/>
    </source>
</evidence>
<dbReference type="GO" id="GO:0005243">
    <property type="term" value="F:gap junction channel activity"/>
    <property type="evidence" value="ECO:0007669"/>
    <property type="project" value="TreeGrafter"/>
</dbReference>
<comment type="similarity">
    <text evidence="12">Belongs to the pannexin family.</text>
</comment>
<keyword evidence="4" id="KW-1003">Cell membrane</keyword>
<keyword evidence="6" id="KW-0303">Gap junction</keyword>